<feature type="domain" description="Methionyl/Valyl/Leucyl/Isoleucyl-tRNA synthetase anticodon-binding" evidence="12">
    <location>
        <begin position="827"/>
        <end position="934"/>
    </location>
</feature>
<dbReference type="EMBL" id="CP050804">
    <property type="protein sequence ID" value="QJC21900.1"/>
    <property type="molecule type" value="Genomic_DNA"/>
</dbReference>
<keyword evidence="7 9" id="KW-0030">Aminoacyl-tRNA synthetase</keyword>
<gene>
    <name evidence="9" type="primary">leuS</name>
    <name evidence="15" type="ORF">HC352_04875</name>
</gene>
<dbReference type="GO" id="GO:0002161">
    <property type="term" value="F:aminoacyl-tRNA deacylase activity"/>
    <property type="evidence" value="ECO:0007669"/>
    <property type="project" value="InterPro"/>
</dbReference>
<dbReference type="FunFam" id="3.40.50.620:FF:000087">
    <property type="entry name" value="Leucine--tRNA ligase"/>
    <property type="match status" value="1"/>
</dbReference>
<reference evidence="15 16" key="1">
    <citation type="submission" date="2020-03" db="EMBL/GenBank/DDBJ databases">
        <title>Complete genome of Arcanobacterium buesumensis sp. nov. strain 2701.</title>
        <authorList>
            <person name="Borowiak M."/>
            <person name="Alssahen M."/>
            <person name="Laemmler C."/>
            <person name="Malorny B."/>
            <person name="Hassan A."/>
            <person name="Prenger-Berninghoff E."/>
            <person name="Ploetz M."/>
            <person name="Abdulmawjood A."/>
        </authorList>
    </citation>
    <scope>NUCLEOTIDE SEQUENCE [LARGE SCALE GENOMIC DNA]</scope>
    <source>
        <strain evidence="15 16">2701</strain>
    </source>
</reference>
<dbReference type="AlphaFoldDB" id="A0A6H2EKT6"/>
<evidence type="ECO:0000256" key="11">
    <source>
        <dbReference type="SAM" id="MobiDB-lite"/>
    </source>
</evidence>
<dbReference type="FunFam" id="3.90.740.10:FF:000017">
    <property type="entry name" value="Leucine--tRNA ligase"/>
    <property type="match status" value="1"/>
</dbReference>
<evidence type="ECO:0000256" key="8">
    <source>
        <dbReference type="ARBA" id="ARBA00047469"/>
    </source>
</evidence>
<evidence type="ECO:0000313" key="15">
    <source>
        <dbReference type="EMBL" id="QJC21900.1"/>
    </source>
</evidence>
<comment type="similarity">
    <text evidence="1 9 10">Belongs to the class-I aminoacyl-tRNA synthetase family.</text>
</comment>
<evidence type="ECO:0000256" key="2">
    <source>
        <dbReference type="ARBA" id="ARBA00022490"/>
    </source>
</evidence>
<evidence type="ECO:0000256" key="3">
    <source>
        <dbReference type="ARBA" id="ARBA00022598"/>
    </source>
</evidence>
<keyword evidence="6 9" id="KW-0648">Protein biosynthesis</keyword>
<dbReference type="InterPro" id="IPR015413">
    <property type="entry name" value="Methionyl/Leucyl_tRNA_Synth"/>
</dbReference>
<evidence type="ECO:0000256" key="9">
    <source>
        <dbReference type="HAMAP-Rule" id="MF_00049"/>
    </source>
</evidence>
<keyword evidence="4 9" id="KW-0547">Nucleotide-binding</keyword>
<dbReference type="InterPro" id="IPR002302">
    <property type="entry name" value="Leu-tRNA-ligase"/>
</dbReference>
<dbReference type="PANTHER" id="PTHR43740">
    <property type="entry name" value="LEUCYL-TRNA SYNTHETASE"/>
    <property type="match status" value="1"/>
</dbReference>
<evidence type="ECO:0000256" key="6">
    <source>
        <dbReference type="ARBA" id="ARBA00022917"/>
    </source>
</evidence>
<dbReference type="CDD" id="cd07958">
    <property type="entry name" value="Anticodon_Ia_Leu_BEm"/>
    <property type="match status" value="1"/>
</dbReference>
<keyword evidence="16" id="KW-1185">Reference proteome</keyword>
<dbReference type="InterPro" id="IPR001412">
    <property type="entry name" value="aa-tRNA-synth_I_CS"/>
</dbReference>
<dbReference type="InterPro" id="IPR013155">
    <property type="entry name" value="M/V/L/I-tRNA-synth_anticd-bd"/>
</dbReference>
<evidence type="ECO:0000259" key="13">
    <source>
        <dbReference type="Pfam" id="PF09334"/>
    </source>
</evidence>
<keyword evidence="3 9" id="KW-0436">Ligase</keyword>
<evidence type="ECO:0000256" key="1">
    <source>
        <dbReference type="ARBA" id="ARBA00005594"/>
    </source>
</evidence>
<dbReference type="InterPro" id="IPR009080">
    <property type="entry name" value="tRNAsynth_Ia_anticodon-bd"/>
</dbReference>
<dbReference type="SUPFAM" id="SSF47323">
    <property type="entry name" value="Anticodon-binding domain of a subclass of class I aminoacyl-tRNA synthetases"/>
    <property type="match status" value="1"/>
</dbReference>
<dbReference type="PANTHER" id="PTHR43740:SF2">
    <property type="entry name" value="LEUCINE--TRNA LIGASE, MITOCHONDRIAL"/>
    <property type="match status" value="1"/>
</dbReference>
<comment type="caution">
    <text evidence="9">Lacks conserved residue(s) required for the propagation of feature annotation.</text>
</comment>
<dbReference type="GO" id="GO:0006429">
    <property type="term" value="P:leucyl-tRNA aminoacylation"/>
    <property type="evidence" value="ECO:0007669"/>
    <property type="project" value="UniProtKB-UniRule"/>
</dbReference>
<evidence type="ECO:0000259" key="14">
    <source>
        <dbReference type="Pfam" id="PF13603"/>
    </source>
</evidence>
<dbReference type="Pfam" id="PF09334">
    <property type="entry name" value="tRNA-synt_1g"/>
    <property type="match status" value="1"/>
</dbReference>
<dbReference type="EC" id="6.1.1.4" evidence="9"/>
<dbReference type="Proteomes" id="UP000502298">
    <property type="component" value="Chromosome"/>
</dbReference>
<dbReference type="SUPFAM" id="SSF50677">
    <property type="entry name" value="ValRS/IleRS/LeuRS editing domain"/>
    <property type="match status" value="1"/>
</dbReference>
<keyword evidence="5 9" id="KW-0067">ATP-binding</keyword>
<evidence type="ECO:0000256" key="10">
    <source>
        <dbReference type="RuleBase" id="RU363039"/>
    </source>
</evidence>
<dbReference type="FunFam" id="3.40.50.620:FF:000060">
    <property type="entry name" value="Leucine--tRNA ligase"/>
    <property type="match status" value="1"/>
</dbReference>
<protein>
    <recommendedName>
        <fullName evidence="9">Leucine--tRNA ligase</fullName>
        <ecNumber evidence="9">6.1.1.4</ecNumber>
    </recommendedName>
    <alternativeName>
        <fullName evidence="9">Leucyl-tRNA synthetase</fullName>
        <shortName evidence="9">LeuRS</shortName>
    </alternativeName>
</protein>
<accession>A0A6H2EKT6</accession>
<dbReference type="Gene3D" id="1.10.730.10">
    <property type="entry name" value="Isoleucyl-tRNA Synthetase, Domain 1"/>
    <property type="match status" value="1"/>
</dbReference>
<feature type="domain" description="Leucyl-tRNA synthetase editing" evidence="14">
    <location>
        <begin position="308"/>
        <end position="512"/>
    </location>
</feature>
<feature type="domain" description="Methionyl/Leucyl tRNA synthetase" evidence="13">
    <location>
        <begin position="72"/>
        <end position="172"/>
    </location>
</feature>
<comment type="catalytic activity">
    <reaction evidence="8 9">
        <text>tRNA(Leu) + L-leucine + ATP = L-leucyl-tRNA(Leu) + AMP + diphosphate</text>
        <dbReference type="Rhea" id="RHEA:11688"/>
        <dbReference type="Rhea" id="RHEA-COMP:9613"/>
        <dbReference type="Rhea" id="RHEA-COMP:9622"/>
        <dbReference type="ChEBI" id="CHEBI:30616"/>
        <dbReference type="ChEBI" id="CHEBI:33019"/>
        <dbReference type="ChEBI" id="CHEBI:57427"/>
        <dbReference type="ChEBI" id="CHEBI:78442"/>
        <dbReference type="ChEBI" id="CHEBI:78494"/>
        <dbReference type="ChEBI" id="CHEBI:456215"/>
        <dbReference type="EC" id="6.1.1.4"/>
    </reaction>
</comment>
<dbReference type="PRINTS" id="PR00985">
    <property type="entry name" value="TRNASYNTHLEU"/>
</dbReference>
<evidence type="ECO:0000259" key="12">
    <source>
        <dbReference type="Pfam" id="PF08264"/>
    </source>
</evidence>
<proteinExistence type="inferred from homology"/>
<dbReference type="HAMAP" id="MF_00049_B">
    <property type="entry name" value="Leu_tRNA_synth_B"/>
    <property type="match status" value="1"/>
</dbReference>
<dbReference type="GO" id="GO:0005524">
    <property type="term" value="F:ATP binding"/>
    <property type="evidence" value="ECO:0007669"/>
    <property type="project" value="UniProtKB-UniRule"/>
</dbReference>
<dbReference type="GO" id="GO:0005829">
    <property type="term" value="C:cytosol"/>
    <property type="evidence" value="ECO:0007669"/>
    <property type="project" value="TreeGrafter"/>
</dbReference>
<feature type="binding site" evidence="9">
    <location>
        <position position="749"/>
    </location>
    <ligand>
        <name>ATP</name>
        <dbReference type="ChEBI" id="CHEBI:30616"/>
    </ligand>
</feature>
<dbReference type="Pfam" id="PF08264">
    <property type="entry name" value="Anticodon_1"/>
    <property type="match status" value="1"/>
</dbReference>
<dbReference type="NCBIfam" id="TIGR00396">
    <property type="entry name" value="leuS_bact"/>
    <property type="match status" value="1"/>
</dbReference>
<organism evidence="15 16">
    <name type="scientific">Arcanobacterium buesumense</name>
    <dbReference type="NCBI Taxonomy" id="2722751"/>
    <lineage>
        <taxon>Bacteria</taxon>
        <taxon>Bacillati</taxon>
        <taxon>Actinomycetota</taxon>
        <taxon>Actinomycetes</taxon>
        <taxon>Actinomycetales</taxon>
        <taxon>Actinomycetaceae</taxon>
        <taxon>Arcanobacterium</taxon>
    </lineage>
</organism>
<dbReference type="GO" id="GO:0004823">
    <property type="term" value="F:leucine-tRNA ligase activity"/>
    <property type="evidence" value="ECO:0007669"/>
    <property type="project" value="UniProtKB-UniRule"/>
</dbReference>
<dbReference type="SUPFAM" id="SSF52374">
    <property type="entry name" value="Nucleotidylyl transferase"/>
    <property type="match status" value="1"/>
</dbReference>
<dbReference type="Gene3D" id="3.40.50.620">
    <property type="entry name" value="HUPs"/>
    <property type="match status" value="3"/>
</dbReference>
<dbReference type="FunFam" id="3.40.50.620:FF:000056">
    <property type="entry name" value="Leucine--tRNA ligase"/>
    <property type="match status" value="1"/>
</dbReference>
<evidence type="ECO:0000313" key="16">
    <source>
        <dbReference type="Proteomes" id="UP000502298"/>
    </source>
</evidence>
<keyword evidence="2 9" id="KW-0963">Cytoplasm</keyword>
<evidence type="ECO:0000256" key="7">
    <source>
        <dbReference type="ARBA" id="ARBA00023146"/>
    </source>
</evidence>
<dbReference type="FunFam" id="1.10.730.10:FF:000011">
    <property type="entry name" value="Leucine--tRNA ligase chloroplastic/mitochondrial"/>
    <property type="match status" value="1"/>
</dbReference>
<dbReference type="KEGG" id="arca:HC352_04875"/>
<comment type="subcellular location">
    <subcellularLocation>
        <location evidence="9">Cytoplasm</location>
    </subcellularLocation>
</comment>
<dbReference type="PROSITE" id="PS00178">
    <property type="entry name" value="AA_TRNA_LIGASE_I"/>
    <property type="match status" value="1"/>
</dbReference>
<feature type="region of interest" description="Disordered" evidence="11">
    <location>
        <begin position="555"/>
        <end position="587"/>
    </location>
</feature>
<name>A0A6H2EKT6_9ACTO</name>
<dbReference type="Pfam" id="PF13603">
    <property type="entry name" value="tRNA-synt_1_2"/>
    <property type="match status" value="1"/>
</dbReference>
<dbReference type="InterPro" id="IPR009008">
    <property type="entry name" value="Val/Leu/Ile-tRNA-synth_edit"/>
</dbReference>
<evidence type="ECO:0000256" key="5">
    <source>
        <dbReference type="ARBA" id="ARBA00022840"/>
    </source>
</evidence>
<sequence length="972" mass="108953">MDINDFETIIRRIMSATGSFPYRYTAELANKIEASWQDRWESEETFNAPNPVGELAGEGKLADDTYFLLDMFPYPSGKGLHVGHPLGFIATDCLARYHRMQGKNVLYTMGFDAFGLPAEQFAVQTGQHPRITTEQNIDNMRSQLRRLGMSHEKRRSIATTDTVFVGWTQWIFSQIFNAWYDEQAPGREPGTVGRARPISELIAGYEDGSIPTPSGVAWADMTVQQRQSAIDSRRLAYIDYAPVNWAPGLGTVLANEEVTAEGRSERGNFPVFKRNLRQWMMRITAYSDRLAADLDKVDWPEKVRSMQRNWIGKSHGAHVDFTAHGADKDHKLTVFTTRPDTLFGATFMVVSPEHPMLAGPAIPAQWPANTRAEWTGGAQDPASAVKDYQRAASRKSDKERADVDKTKTGVFTGIFATNPVNGAQVPVFTADYVMMGYGTGAIMAVPSGDQRDFDFAKAYNVPVIPTIETPEDFDGQSAWTGDGAIINSENDEISLNGLDKEAGKAKITQWLEEKGVGASAITYRLRDWLFSRQRYWGEPFPIVYDEDGVAHSLPDSMLPVELPDTPDYSPRSFDPEDADSEPEPPLGRLTDWVNVELDLGDGLKKYTRETNTMPNWAGSCWYELRYIDPLNTQQFIAPENEEYWMGPKERKPAGGTDLYIGGVEHAVLHLLYARFWHKVLFDLGYLSSSEPFHKLFNQGYVQAYAYTDSRGQYVPADEVTEVAASDGSGEVSFEWNGQPVNREYGKMGKSLKNIVTPDDMAEQYGADTFRVYEMSMGPLDADRPWETRAVVGAQRFLQRLWRNIVDEQTGELVIVDQETDLETAKVMARTIHDVREEFEAMRINTAIARIIVLNNHVTGKPVTREVAETLVLLTAPIAPHIAEELWKRLGHDTSLAYEPFPEVTDESLLVDDTVTCVVQVMGKVRDRLEVPADISDDDLQALALASEKVSQYLDGEPRKVIVRAPNLVNVVP</sequence>
<dbReference type="InterPro" id="IPR025709">
    <property type="entry name" value="Leu_tRNA-synth_edit"/>
</dbReference>
<feature type="short sequence motif" description="'KMSKS' region" evidence="9">
    <location>
        <begin position="746"/>
        <end position="750"/>
    </location>
</feature>
<dbReference type="InterPro" id="IPR014729">
    <property type="entry name" value="Rossmann-like_a/b/a_fold"/>
</dbReference>
<evidence type="ECO:0000256" key="4">
    <source>
        <dbReference type="ARBA" id="ARBA00022741"/>
    </source>
</evidence>